<dbReference type="Gene3D" id="3.90.550.10">
    <property type="entry name" value="Spore Coat Polysaccharide Biosynthesis Protein SpsA, Chain A"/>
    <property type="match status" value="1"/>
</dbReference>
<evidence type="ECO:0000256" key="7">
    <source>
        <dbReference type="ARBA" id="ARBA00023136"/>
    </source>
</evidence>
<reference evidence="9 10" key="1">
    <citation type="journal article" date="2014" name="Agronomy (Basel)">
        <title>A Draft Genome Sequence for Ensete ventricosum, the Drought-Tolerant Tree Against Hunger.</title>
        <authorList>
            <person name="Harrison J."/>
            <person name="Moore K.A."/>
            <person name="Paszkiewicz K."/>
            <person name="Jones T."/>
            <person name="Grant M."/>
            <person name="Ambacheew D."/>
            <person name="Muzemil S."/>
            <person name="Studholme D.J."/>
        </authorList>
    </citation>
    <scope>NUCLEOTIDE SEQUENCE [LARGE SCALE GENOMIC DNA]</scope>
</reference>
<keyword evidence="2" id="KW-0328">Glycosyltransferase</keyword>
<dbReference type="AlphaFoldDB" id="A0A426ZRK5"/>
<accession>A0A426ZRK5</accession>
<name>A0A426ZRK5_ENSVE</name>
<feature type="transmembrane region" description="Helical" evidence="8">
    <location>
        <begin position="64"/>
        <end position="90"/>
    </location>
</feature>
<comment type="subcellular location">
    <subcellularLocation>
        <location evidence="1">Golgi apparatus membrane</location>
    </subcellularLocation>
</comment>
<dbReference type="InterPro" id="IPR029044">
    <property type="entry name" value="Nucleotide-diphossugar_trans"/>
</dbReference>
<protein>
    <submittedName>
        <fullName evidence="9">Uncharacterized protein</fullName>
    </submittedName>
</protein>
<dbReference type="EMBL" id="AMZH03005344">
    <property type="protein sequence ID" value="RRT66667.1"/>
    <property type="molecule type" value="Genomic_DNA"/>
</dbReference>
<sequence>MLTYVSLDAYAGVSTAGNVSTTMAIYIDQACDLLSALGTAQVLNRAATAWAAVRAAAVVPSMNAAVAVCLAMSVMLVVEKLSMALVALYVKVFRRTPERIYKWEPLSQDVELSSLAYPLVLVQIPICILQVYQMSIGAVCTLEWPYDRLIIQVLDDSTDLTIRVRFLAINVLIFET</sequence>
<dbReference type="PANTHER" id="PTHR32044">
    <property type="entry name" value="GLUCOMANNAN 4-BETA-MANNOSYLTRANSFERASE 9"/>
    <property type="match status" value="1"/>
</dbReference>
<evidence type="ECO:0000256" key="4">
    <source>
        <dbReference type="ARBA" id="ARBA00022692"/>
    </source>
</evidence>
<proteinExistence type="predicted"/>
<dbReference type="GO" id="GO:0000139">
    <property type="term" value="C:Golgi membrane"/>
    <property type="evidence" value="ECO:0007669"/>
    <property type="project" value="UniProtKB-SubCell"/>
</dbReference>
<evidence type="ECO:0000256" key="8">
    <source>
        <dbReference type="SAM" id="Phobius"/>
    </source>
</evidence>
<evidence type="ECO:0000256" key="1">
    <source>
        <dbReference type="ARBA" id="ARBA00004394"/>
    </source>
</evidence>
<evidence type="ECO:0000256" key="2">
    <source>
        <dbReference type="ARBA" id="ARBA00022676"/>
    </source>
</evidence>
<keyword evidence="3" id="KW-0808">Transferase</keyword>
<evidence type="ECO:0000313" key="10">
    <source>
        <dbReference type="Proteomes" id="UP000287651"/>
    </source>
</evidence>
<evidence type="ECO:0000256" key="3">
    <source>
        <dbReference type="ARBA" id="ARBA00022679"/>
    </source>
</evidence>
<comment type="caution">
    <text evidence="9">The sequence shown here is derived from an EMBL/GenBank/DDBJ whole genome shotgun (WGS) entry which is preliminary data.</text>
</comment>
<organism evidence="9 10">
    <name type="scientific">Ensete ventricosum</name>
    <name type="common">Abyssinian banana</name>
    <name type="synonym">Musa ensete</name>
    <dbReference type="NCBI Taxonomy" id="4639"/>
    <lineage>
        <taxon>Eukaryota</taxon>
        <taxon>Viridiplantae</taxon>
        <taxon>Streptophyta</taxon>
        <taxon>Embryophyta</taxon>
        <taxon>Tracheophyta</taxon>
        <taxon>Spermatophyta</taxon>
        <taxon>Magnoliopsida</taxon>
        <taxon>Liliopsida</taxon>
        <taxon>Zingiberales</taxon>
        <taxon>Musaceae</taxon>
        <taxon>Ensete</taxon>
    </lineage>
</organism>
<evidence type="ECO:0000256" key="6">
    <source>
        <dbReference type="ARBA" id="ARBA00023034"/>
    </source>
</evidence>
<dbReference type="GO" id="GO:0051753">
    <property type="term" value="F:mannan synthase activity"/>
    <property type="evidence" value="ECO:0007669"/>
    <property type="project" value="TreeGrafter"/>
</dbReference>
<keyword evidence="5 8" id="KW-1133">Transmembrane helix</keyword>
<dbReference type="Proteomes" id="UP000287651">
    <property type="component" value="Unassembled WGS sequence"/>
</dbReference>
<keyword evidence="4 8" id="KW-0812">Transmembrane</keyword>
<evidence type="ECO:0000256" key="5">
    <source>
        <dbReference type="ARBA" id="ARBA00022989"/>
    </source>
</evidence>
<keyword evidence="7 8" id="KW-0472">Membrane</keyword>
<dbReference type="PANTHER" id="PTHR32044:SF21">
    <property type="entry name" value="GLUCOMANNAN 4-BETA-MANNOSYLTRANSFERASE 3-RELATED"/>
    <property type="match status" value="1"/>
</dbReference>
<keyword evidence="6" id="KW-0333">Golgi apparatus</keyword>
<evidence type="ECO:0000313" key="9">
    <source>
        <dbReference type="EMBL" id="RRT66667.1"/>
    </source>
</evidence>
<gene>
    <name evidence="9" type="ORF">B296_00038490</name>
</gene>